<gene>
    <name evidence="1" type="ORF">HBF25_20105</name>
</gene>
<dbReference type="Gene3D" id="2.30.180.10">
    <property type="entry name" value="FAS1 domain"/>
    <property type="match status" value="1"/>
</dbReference>
<dbReference type="InterPro" id="IPR036378">
    <property type="entry name" value="FAS1_dom_sf"/>
</dbReference>
<dbReference type="Proteomes" id="UP000490980">
    <property type="component" value="Unassembled WGS sequence"/>
</dbReference>
<accession>A0A7X5UDW1</accession>
<proteinExistence type="predicted"/>
<dbReference type="RefSeq" id="WP_166952005.1">
    <property type="nucleotide sequence ID" value="NZ_JAARLZ010000014.1"/>
</dbReference>
<comment type="caution">
    <text evidence="1">The sequence shown here is derived from an EMBL/GenBank/DDBJ whole genome shotgun (WGS) entry which is preliminary data.</text>
</comment>
<evidence type="ECO:0000313" key="2">
    <source>
        <dbReference type="Proteomes" id="UP000490980"/>
    </source>
</evidence>
<name>A0A7X5UDW1_9GAMM</name>
<keyword evidence="2" id="KW-1185">Reference proteome</keyword>
<reference evidence="1 2" key="1">
    <citation type="submission" date="2020-03" db="EMBL/GenBank/DDBJ databases">
        <authorList>
            <person name="Lai Q."/>
        </authorList>
    </citation>
    <scope>NUCLEOTIDE SEQUENCE [LARGE SCALE GENOMIC DNA]</scope>
    <source>
        <strain evidence="1 2">CCUG 25036</strain>
    </source>
</reference>
<evidence type="ECO:0008006" key="3">
    <source>
        <dbReference type="Google" id="ProtNLM"/>
    </source>
</evidence>
<dbReference type="AlphaFoldDB" id="A0A7X5UDW1"/>
<organism evidence="1 2">
    <name type="scientific">Luteibacter anthropi</name>
    <dbReference type="NCBI Taxonomy" id="564369"/>
    <lineage>
        <taxon>Bacteria</taxon>
        <taxon>Pseudomonadati</taxon>
        <taxon>Pseudomonadota</taxon>
        <taxon>Gammaproteobacteria</taxon>
        <taxon>Lysobacterales</taxon>
        <taxon>Rhodanobacteraceae</taxon>
        <taxon>Luteibacter</taxon>
    </lineage>
</organism>
<dbReference type="SUPFAM" id="SSF82153">
    <property type="entry name" value="FAS1 domain"/>
    <property type="match status" value="1"/>
</dbReference>
<protein>
    <recommendedName>
        <fullName evidence="3">FAS1 domain-containing protein</fullName>
    </recommendedName>
</protein>
<evidence type="ECO:0000313" key="1">
    <source>
        <dbReference type="EMBL" id="NII08696.1"/>
    </source>
</evidence>
<dbReference type="EMBL" id="JAARLZ010000014">
    <property type="protein sequence ID" value="NII08696.1"/>
    <property type="molecule type" value="Genomic_DNA"/>
</dbReference>
<sequence length="191" mass="20331">MIDAKWRTATLSFLTFIAASPDIGMAPPVEDIGTIIQATRNTSFFQKAVATAGGWDAFRGLRDVTMMVPDDSACPLDDMAAGHPPFRTADEARSFVERHTFKGQINLQSLDRNTSLGVRDGERIIAHWVAPDGKVTTIGESQSTAISSLAGASYTLKITDQHAYIGRAMLVGSSGAVGLGGSVFIVRACEP</sequence>